<organism evidence="2 3">
    <name type="scientific">Heterostelium pallidum (strain ATCC 26659 / Pp 5 / PN500)</name>
    <name type="common">Cellular slime mold</name>
    <name type="synonym">Polysphondylium pallidum</name>
    <dbReference type="NCBI Taxonomy" id="670386"/>
    <lineage>
        <taxon>Eukaryota</taxon>
        <taxon>Amoebozoa</taxon>
        <taxon>Evosea</taxon>
        <taxon>Eumycetozoa</taxon>
        <taxon>Dictyostelia</taxon>
        <taxon>Acytosteliales</taxon>
        <taxon>Acytosteliaceae</taxon>
        <taxon>Heterostelium</taxon>
    </lineage>
</organism>
<proteinExistence type="predicted"/>
<dbReference type="FunCoup" id="D3BIL5">
    <property type="interactions" value="135"/>
</dbReference>
<feature type="region of interest" description="Disordered" evidence="1">
    <location>
        <begin position="90"/>
        <end position="111"/>
    </location>
</feature>
<dbReference type="Proteomes" id="UP000001396">
    <property type="component" value="Unassembled WGS sequence"/>
</dbReference>
<gene>
    <name evidence="2" type="ORF">PPL_08094</name>
</gene>
<dbReference type="InParanoid" id="D3BIL5"/>
<dbReference type="RefSeq" id="XP_020430763.1">
    <property type="nucleotide sequence ID" value="XM_020578924.1"/>
</dbReference>
<feature type="compositionally biased region" description="Basic residues" evidence="1">
    <location>
        <begin position="100"/>
        <end position="111"/>
    </location>
</feature>
<dbReference type="GeneID" id="31363574"/>
<protein>
    <submittedName>
        <fullName evidence="2">Uncharacterized protein</fullName>
    </submittedName>
</protein>
<evidence type="ECO:0000313" key="2">
    <source>
        <dbReference type="EMBL" id="EFA78639.1"/>
    </source>
</evidence>
<evidence type="ECO:0000256" key="1">
    <source>
        <dbReference type="SAM" id="MobiDB-lite"/>
    </source>
</evidence>
<name>D3BIL5_HETP5</name>
<reference evidence="2 3" key="1">
    <citation type="journal article" date="2011" name="Genome Res.">
        <title>Phylogeny-wide analysis of social amoeba genomes highlights ancient origins for complex intercellular communication.</title>
        <authorList>
            <person name="Heidel A.J."/>
            <person name="Lawal H.M."/>
            <person name="Felder M."/>
            <person name="Schilde C."/>
            <person name="Helps N.R."/>
            <person name="Tunggal B."/>
            <person name="Rivero F."/>
            <person name="John U."/>
            <person name="Schleicher M."/>
            <person name="Eichinger L."/>
            <person name="Platzer M."/>
            <person name="Noegel A.A."/>
            <person name="Schaap P."/>
            <person name="Gloeckner G."/>
        </authorList>
    </citation>
    <scope>NUCLEOTIDE SEQUENCE [LARGE SCALE GENOMIC DNA]</scope>
    <source>
        <strain evidence="3">ATCC 26659 / Pp 5 / PN500</strain>
    </source>
</reference>
<accession>D3BIL5</accession>
<comment type="caution">
    <text evidence="2">The sequence shown here is derived from an EMBL/GenBank/DDBJ whole genome shotgun (WGS) entry which is preliminary data.</text>
</comment>
<dbReference type="AlphaFoldDB" id="D3BIL5"/>
<dbReference type="EMBL" id="ADBJ01000037">
    <property type="protein sequence ID" value="EFA78639.1"/>
    <property type="molecule type" value="Genomic_DNA"/>
</dbReference>
<evidence type="ECO:0000313" key="3">
    <source>
        <dbReference type="Proteomes" id="UP000001396"/>
    </source>
</evidence>
<keyword evidence="3" id="KW-1185">Reference proteome</keyword>
<sequence length="111" mass="13261">MNYNGYSVILSTLKLQGSLTRPQIWHLVRQSNLFQSSLNFKSKLDTLLSTERINRTSEYQYDAKRAKQQKELEERKSKIVEIKIQEKKKKDDQEQQRIQHALKKSSKMYKN</sequence>